<evidence type="ECO:0000313" key="2">
    <source>
        <dbReference type="EMBL" id="KIM77845.1"/>
    </source>
</evidence>
<keyword evidence="3" id="KW-1185">Reference proteome</keyword>
<sequence>MLKCRGPGAQALLNLLQAVCSRAIYPLCPLTQIYIDQRLEFPINPRHKACHVKALLRLSRASGLCPECLVLKGIKMEAHPIDRGGYGDVYKGVLHGQEIAVKALRIYQTSDLLRLLKEFSSEAVLWRQLSHPNVLPFYGVYHLDETTPRLCLTAPWMENGNVVEFLKRYPDTYCIHLALDVIQGLKYLHNFAPSIIHGDLKGVNILVTRSGRACLADFGLATAIDSKTIAVTHSSTAKSGGTMRWQAPELLSIGADEADDDQHNSKASDIYAFACVCYEMLSGEIPFFENPYDIQVILGVMRGRRPARPMHELCRTRGISDELWDLIQICWAQNPTERPAADQIMERLQALPNWQDDRRPLDDCSVSFPYQAVHNHPEHPFSALATAITDGNA</sequence>
<dbReference type="SMART" id="SM00220">
    <property type="entry name" value="S_TKc"/>
    <property type="match status" value="1"/>
</dbReference>
<dbReference type="Proteomes" id="UP000054166">
    <property type="component" value="Unassembled WGS sequence"/>
</dbReference>
<dbReference type="PROSITE" id="PS00108">
    <property type="entry name" value="PROTEIN_KINASE_ST"/>
    <property type="match status" value="1"/>
</dbReference>
<dbReference type="Gene3D" id="1.10.510.10">
    <property type="entry name" value="Transferase(Phosphotransferase) domain 1"/>
    <property type="match status" value="1"/>
</dbReference>
<dbReference type="OrthoDB" id="122279at2759"/>
<reference evidence="2 3" key="1">
    <citation type="submission" date="2014-04" db="EMBL/GenBank/DDBJ databases">
        <authorList>
            <consortium name="DOE Joint Genome Institute"/>
            <person name="Kuo A."/>
            <person name="Tarkka M."/>
            <person name="Buscot F."/>
            <person name="Kohler A."/>
            <person name="Nagy L.G."/>
            <person name="Floudas D."/>
            <person name="Copeland A."/>
            <person name="Barry K.W."/>
            <person name="Cichocki N."/>
            <person name="Veneault-Fourrey C."/>
            <person name="LaButti K."/>
            <person name="Lindquist E.A."/>
            <person name="Lipzen A."/>
            <person name="Lundell T."/>
            <person name="Morin E."/>
            <person name="Murat C."/>
            <person name="Sun H."/>
            <person name="Tunlid A."/>
            <person name="Henrissat B."/>
            <person name="Grigoriev I.V."/>
            <person name="Hibbett D.S."/>
            <person name="Martin F."/>
            <person name="Nordberg H.P."/>
            <person name="Cantor M.N."/>
            <person name="Hua S.X."/>
        </authorList>
    </citation>
    <scope>NUCLEOTIDE SEQUENCE [LARGE SCALE GENOMIC DNA]</scope>
    <source>
        <strain evidence="2 3">F 1598</strain>
    </source>
</reference>
<dbReference type="SUPFAM" id="SSF56112">
    <property type="entry name" value="Protein kinase-like (PK-like)"/>
    <property type="match status" value="1"/>
</dbReference>
<evidence type="ECO:0000259" key="1">
    <source>
        <dbReference type="PROSITE" id="PS50011"/>
    </source>
</evidence>
<dbReference type="PROSITE" id="PS50011">
    <property type="entry name" value="PROTEIN_KINASE_DOM"/>
    <property type="match status" value="1"/>
</dbReference>
<proteinExistence type="predicted"/>
<dbReference type="InterPro" id="IPR011009">
    <property type="entry name" value="Kinase-like_dom_sf"/>
</dbReference>
<dbReference type="EMBL" id="KN833021">
    <property type="protein sequence ID" value="KIM77845.1"/>
    <property type="molecule type" value="Genomic_DNA"/>
</dbReference>
<dbReference type="GO" id="GO:0004674">
    <property type="term" value="F:protein serine/threonine kinase activity"/>
    <property type="evidence" value="ECO:0007669"/>
    <property type="project" value="TreeGrafter"/>
</dbReference>
<dbReference type="InterPro" id="IPR008271">
    <property type="entry name" value="Ser/Thr_kinase_AS"/>
</dbReference>
<feature type="domain" description="Protein kinase" evidence="1">
    <location>
        <begin position="75"/>
        <end position="351"/>
    </location>
</feature>
<dbReference type="STRING" id="765440.A0A0C3EZ75"/>
<dbReference type="HOGENOM" id="CLU_000288_7_18_1"/>
<dbReference type="GO" id="GO:0005524">
    <property type="term" value="F:ATP binding"/>
    <property type="evidence" value="ECO:0007669"/>
    <property type="project" value="InterPro"/>
</dbReference>
<dbReference type="InterPro" id="IPR000719">
    <property type="entry name" value="Prot_kinase_dom"/>
</dbReference>
<dbReference type="InParanoid" id="A0A0C3EZ75"/>
<dbReference type="AlphaFoldDB" id="A0A0C3EZ75"/>
<reference evidence="3" key="2">
    <citation type="submission" date="2015-01" db="EMBL/GenBank/DDBJ databases">
        <title>Evolutionary Origins and Diversification of the Mycorrhizal Mutualists.</title>
        <authorList>
            <consortium name="DOE Joint Genome Institute"/>
            <consortium name="Mycorrhizal Genomics Consortium"/>
            <person name="Kohler A."/>
            <person name="Kuo A."/>
            <person name="Nagy L.G."/>
            <person name="Floudas D."/>
            <person name="Copeland A."/>
            <person name="Barry K.W."/>
            <person name="Cichocki N."/>
            <person name="Veneault-Fourrey C."/>
            <person name="LaButti K."/>
            <person name="Lindquist E.A."/>
            <person name="Lipzen A."/>
            <person name="Lundell T."/>
            <person name="Morin E."/>
            <person name="Murat C."/>
            <person name="Riley R."/>
            <person name="Ohm R."/>
            <person name="Sun H."/>
            <person name="Tunlid A."/>
            <person name="Henrissat B."/>
            <person name="Grigoriev I.V."/>
            <person name="Hibbett D.S."/>
            <person name="Martin F."/>
        </authorList>
    </citation>
    <scope>NUCLEOTIDE SEQUENCE [LARGE SCALE GENOMIC DNA]</scope>
    <source>
        <strain evidence="3">F 1598</strain>
    </source>
</reference>
<dbReference type="Pfam" id="PF00069">
    <property type="entry name" value="Pkinase"/>
    <property type="match status" value="1"/>
</dbReference>
<name>A0A0C3EZ75_PILCF</name>
<evidence type="ECO:0000313" key="3">
    <source>
        <dbReference type="Proteomes" id="UP000054166"/>
    </source>
</evidence>
<dbReference type="InterPro" id="IPR051681">
    <property type="entry name" value="Ser/Thr_Kinases-Pseudokinases"/>
</dbReference>
<accession>A0A0C3EZ75</accession>
<dbReference type="PANTHER" id="PTHR44329">
    <property type="entry name" value="SERINE/THREONINE-PROTEIN KINASE TNNI3K-RELATED"/>
    <property type="match status" value="1"/>
</dbReference>
<gene>
    <name evidence="2" type="ORF">PILCRDRAFT_76314</name>
</gene>
<protein>
    <recommendedName>
        <fullName evidence="1">Protein kinase domain-containing protein</fullName>
    </recommendedName>
</protein>
<organism evidence="2 3">
    <name type="scientific">Piloderma croceum (strain F 1598)</name>
    <dbReference type="NCBI Taxonomy" id="765440"/>
    <lineage>
        <taxon>Eukaryota</taxon>
        <taxon>Fungi</taxon>
        <taxon>Dikarya</taxon>
        <taxon>Basidiomycota</taxon>
        <taxon>Agaricomycotina</taxon>
        <taxon>Agaricomycetes</taxon>
        <taxon>Agaricomycetidae</taxon>
        <taxon>Atheliales</taxon>
        <taxon>Atheliaceae</taxon>
        <taxon>Piloderma</taxon>
    </lineage>
</organism>